<reference evidence="2 3" key="1">
    <citation type="journal article" date="2018" name="J. Microbiol.">
        <title>Aestuariibaculum marinum sp. nov., a marine bacterium isolated from seawater in South Korea.</title>
        <authorList>
            <person name="Choi J."/>
            <person name="Lee D."/>
            <person name="Jang J.H."/>
            <person name="Cha S."/>
            <person name="Seo T."/>
        </authorList>
    </citation>
    <scope>NUCLEOTIDE SEQUENCE [LARGE SCALE GENOMIC DNA]</scope>
    <source>
        <strain evidence="2 3">IP7</strain>
    </source>
</reference>
<dbReference type="InterPro" id="IPR034660">
    <property type="entry name" value="DinB/YfiT-like"/>
</dbReference>
<feature type="domain" description="DinB-like" evidence="1">
    <location>
        <begin position="33"/>
        <end position="164"/>
    </location>
</feature>
<dbReference type="Pfam" id="PF12867">
    <property type="entry name" value="DinB_2"/>
    <property type="match status" value="1"/>
</dbReference>
<keyword evidence="3" id="KW-1185">Reference proteome</keyword>
<comment type="caution">
    <text evidence="2">The sequence shown here is derived from an EMBL/GenBank/DDBJ whole genome shotgun (WGS) entry which is preliminary data.</text>
</comment>
<dbReference type="InterPro" id="IPR024775">
    <property type="entry name" value="DinB-like"/>
</dbReference>
<dbReference type="EMBL" id="JACVXD010000001">
    <property type="protein sequence ID" value="MBD0822922.1"/>
    <property type="molecule type" value="Genomic_DNA"/>
</dbReference>
<evidence type="ECO:0000313" key="2">
    <source>
        <dbReference type="EMBL" id="MBD0822922.1"/>
    </source>
</evidence>
<evidence type="ECO:0000313" key="3">
    <source>
        <dbReference type="Proteomes" id="UP000621516"/>
    </source>
</evidence>
<protein>
    <submittedName>
        <fullName evidence="2">DinB family protein</fullName>
    </submittedName>
</protein>
<dbReference type="Proteomes" id="UP000621516">
    <property type="component" value="Unassembled WGS sequence"/>
</dbReference>
<organism evidence="2 3">
    <name type="scientific">Aestuariibaculum marinum</name>
    <dbReference type="NCBI Taxonomy" id="2683592"/>
    <lineage>
        <taxon>Bacteria</taxon>
        <taxon>Pseudomonadati</taxon>
        <taxon>Bacteroidota</taxon>
        <taxon>Flavobacteriia</taxon>
        <taxon>Flavobacteriales</taxon>
        <taxon>Flavobacteriaceae</taxon>
    </lineage>
</organism>
<sequence length="173" mass="19790">MKITDLHDTEYNPFYATYIGMIPKDRTLLEGFEKGAEEVVTFFKAIPEDKLNYAYAEDKWSVKDVFQHIIDTERVFQYRCFCIARHDKTLLPSYDENAYALPAQASAKSIDALLEEFSAVRQSFIVLLKSLSAADLQQEGNANNSPITARATAFIVLGHALWHMDVIKNRYLQ</sequence>
<evidence type="ECO:0000259" key="1">
    <source>
        <dbReference type="Pfam" id="PF12867"/>
    </source>
</evidence>
<dbReference type="AlphaFoldDB" id="A0A8J6PRP1"/>
<accession>A0A8J6PRP1</accession>
<name>A0A8J6PRP1_9FLAO</name>
<dbReference type="RefSeq" id="WP_188222227.1">
    <property type="nucleotide sequence ID" value="NZ_JACVXD010000001.1"/>
</dbReference>
<proteinExistence type="predicted"/>
<dbReference type="Gene3D" id="1.20.120.450">
    <property type="entry name" value="dinb family like domain"/>
    <property type="match status" value="1"/>
</dbReference>
<dbReference type="SUPFAM" id="SSF109854">
    <property type="entry name" value="DinB/YfiT-like putative metalloenzymes"/>
    <property type="match status" value="1"/>
</dbReference>
<gene>
    <name evidence="2" type="ORF">ICJ85_02720</name>
</gene>